<dbReference type="SUPFAM" id="SSF55729">
    <property type="entry name" value="Acyl-CoA N-acyltransferases (Nat)"/>
    <property type="match status" value="1"/>
</dbReference>
<accession>A0A2T0FMA0</accession>
<dbReference type="GO" id="GO:0016747">
    <property type="term" value="F:acyltransferase activity, transferring groups other than amino-acyl groups"/>
    <property type="evidence" value="ECO:0007669"/>
    <property type="project" value="InterPro"/>
</dbReference>
<gene>
    <name evidence="2" type="ORF">B9G98_03726</name>
</gene>
<name>A0A2T0FMA0_9ASCO</name>
<dbReference type="PROSITE" id="PS51186">
    <property type="entry name" value="GNAT"/>
    <property type="match status" value="1"/>
</dbReference>
<proteinExistence type="predicted"/>
<dbReference type="AlphaFoldDB" id="A0A2T0FMA0"/>
<evidence type="ECO:0000313" key="2">
    <source>
        <dbReference type="EMBL" id="PRT56106.1"/>
    </source>
</evidence>
<dbReference type="Proteomes" id="UP000238350">
    <property type="component" value="Unassembled WGS sequence"/>
</dbReference>
<protein>
    <submittedName>
        <fullName evidence="2">Lysine acetyltransferase</fullName>
    </submittedName>
</protein>
<dbReference type="STRING" id="45607.A0A2T0FMA0"/>
<dbReference type="OrthoDB" id="2020070at2759"/>
<dbReference type="InterPro" id="IPR053013">
    <property type="entry name" value="LAT"/>
</dbReference>
<dbReference type="PANTHER" id="PTHR34815:SF2">
    <property type="entry name" value="N-ACETYLTRANSFERASE DOMAIN-CONTAINING PROTEIN"/>
    <property type="match status" value="1"/>
</dbReference>
<dbReference type="RefSeq" id="XP_024666051.1">
    <property type="nucleotide sequence ID" value="XM_024810283.1"/>
</dbReference>
<evidence type="ECO:0000313" key="3">
    <source>
        <dbReference type="Proteomes" id="UP000238350"/>
    </source>
</evidence>
<dbReference type="InterPro" id="IPR055100">
    <property type="entry name" value="GNAT_LYC1-like"/>
</dbReference>
<dbReference type="Pfam" id="PF22998">
    <property type="entry name" value="GNAT_LYC1-like"/>
    <property type="match status" value="1"/>
</dbReference>
<sequence length="328" mass="36767">MTKFAQAVAREDILQTRRNNSEAWMDNYTMNQYLDRDMTLENSHKANGLVFRTWKLEDDQGTIVSGCESLQRPAYRKAKGEQGKEVTEFVVASVFTPSAYRGKGYAAELLSGVTAEHGKDGIVTLWSDVGNYYARFGYKRANCDQFHAKPAKTTAKGVTLVTKDQAVQKLLPRHVTQVKTTVDELVEADGKTRFAVVPHKGMYEQLFVRADHHRSSMNQAPVTSYGAVTKNAWAVWAPFFGSKALYIVGMDGPVDELVELFKAALNEAEAYGIDVKVFEETLSDPDAFATALKEANIDFEFGERTDSWPMFVAPEDCEWVCTGKYGWF</sequence>
<dbReference type="EMBL" id="NDIQ01000022">
    <property type="protein sequence ID" value="PRT56106.1"/>
    <property type="molecule type" value="Genomic_DNA"/>
</dbReference>
<evidence type="ECO:0000259" key="1">
    <source>
        <dbReference type="PROSITE" id="PS51186"/>
    </source>
</evidence>
<dbReference type="InterPro" id="IPR016181">
    <property type="entry name" value="Acyl_CoA_acyltransferase"/>
</dbReference>
<feature type="domain" description="N-acetyltransferase" evidence="1">
    <location>
        <begin position="2"/>
        <end position="159"/>
    </location>
</feature>
<dbReference type="GeneID" id="36517474"/>
<organism evidence="2 3">
    <name type="scientific">Wickerhamiella sorbophila</name>
    <dbReference type="NCBI Taxonomy" id="45607"/>
    <lineage>
        <taxon>Eukaryota</taxon>
        <taxon>Fungi</taxon>
        <taxon>Dikarya</taxon>
        <taxon>Ascomycota</taxon>
        <taxon>Saccharomycotina</taxon>
        <taxon>Dipodascomycetes</taxon>
        <taxon>Dipodascales</taxon>
        <taxon>Trichomonascaceae</taxon>
        <taxon>Wickerhamiella</taxon>
    </lineage>
</organism>
<comment type="caution">
    <text evidence="2">The sequence shown here is derived from an EMBL/GenBank/DDBJ whole genome shotgun (WGS) entry which is preliminary data.</text>
</comment>
<reference evidence="2 3" key="1">
    <citation type="submission" date="2017-04" db="EMBL/GenBank/DDBJ databases">
        <title>Genome sequencing of [Candida] sorbophila.</title>
        <authorList>
            <person name="Ahn J.O."/>
        </authorList>
    </citation>
    <scope>NUCLEOTIDE SEQUENCE [LARGE SCALE GENOMIC DNA]</scope>
    <source>
        <strain evidence="2 3">DS02</strain>
    </source>
</reference>
<dbReference type="InterPro" id="IPR000182">
    <property type="entry name" value="GNAT_dom"/>
</dbReference>
<keyword evidence="3" id="KW-1185">Reference proteome</keyword>
<keyword evidence="2" id="KW-0808">Transferase</keyword>
<dbReference type="Gene3D" id="3.40.630.30">
    <property type="match status" value="1"/>
</dbReference>
<dbReference type="PANTHER" id="PTHR34815">
    <property type="entry name" value="LYSINE ACETYLTRANSFERASE"/>
    <property type="match status" value="1"/>
</dbReference>